<protein>
    <submittedName>
        <fullName evidence="1">Uncharacterized protein</fullName>
    </submittedName>
</protein>
<dbReference type="EMBL" id="JAENGY010000095">
    <property type="protein sequence ID" value="KAG6974129.1"/>
    <property type="molecule type" value="Genomic_DNA"/>
</dbReference>
<evidence type="ECO:0000313" key="2">
    <source>
        <dbReference type="Proteomes" id="UP000709295"/>
    </source>
</evidence>
<gene>
    <name evidence="1" type="ORF">JG688_00003227</name>
</gene>
<name>A0A8J5J238_9STRA</name>
<accession>A0A8J5J238</accession>
<dbReference type="Proteomes" id="UP000709295">
    <property type="component" value="Unassembled WGS sequence"/>
</dbReference>
<proteinExistence type="predicted"/>
<keyword evidence="2" id="KW-1185">Reference proteome</keyword>
<organism evidence="1 2">
    <name type="scientific">Phytophthora aleatoria</name>
    <dbReference type="NCBI Taxonomy" id="2496075"/>
    <lineage>
        <taxon>Eukaryota</taxon>
        <taxon>Sar</taxon>
        <taxon>Stramenopiles</taxon>
        <taxon>Oomycota</taxon>
        <taxon>Peronosporomycetes</taxon>
        <taxon>Peronosporales</taxon>
        <taxon>Peronosporaceae</taxon>
        <taxon>Phytophthora</taxon>
    </lineage>
</organism>
<comment type="caution">
    <text evidence="1">The sequence shown here is derived from an EMBL/GenBank/DDBJ whole genome shotgun (WGS) entry which is preliminary data.</text>
</comment>
<reference evidence="1" key="1">
    <citation type="submission" date="2021-01" db="EMBL/GenBank/DDBJ databases">
        <title>Phytophthora aleatoria, a newly-described species from Pinus radiata is distinct from Phytophthora cactorum isolates based on comparative genomics.</title>
        <authorList>
            <person name="Mcdougal R."/>
            <person name="Panda P."/>
            <person name="Williams N."/>
            <person name="Studholme D.J."/>
        </authorList>
    </citation>
    <scope>NUCLEOTIDE SEQUENCE</scope>
    <source>
        <strain evidence="1">NZFS 4037</strain>
    </source>
</reference>
<sequence>MGNLRPLRFVHSKLQGSAVIPPARLQARTQPRVSCGRLRTRALVSRWTGHLAKRHFNLRHLF</sequence>
<dbReference type="AlphaFoldDB" id="A0A8J5J238"/>
<evidence type="ECO:0000313" key="1">
    <source>
        <dbReference type="EMBL" id="KAG6974129.1"/>
    </source>
</evidence>